<name>A0A1Q9LCH2_9PSEU</name>
<proteinExistence type="predicted"/>
<evidence type="ECO:0000313" key="2">
    <source>
        <dbReference type="EMBL" id="OLR89728.1"/>
    </source>
</evidence>
<comment type="caution">
    <text evidence="2">The sequence shown here is derived from an EMBL/GenBank/DDBJ whole genome shotgun (WGS) entry which is preliminary data.</text>
</comment>
<dbReference type="AlphaFoldDB" id="A0A1Q9LCH2"/>
<dbReference type="OrthoDB" id="4202326at2"/>
<organism evidence="2 3">
    <name type="scientific">Actinokineospora bangkokensis</name>
    <dbReference type="NCBI Taxonomy" id="1193682"/>
    <lineage>
        <taxon>Bacteria</taxon>
        <taxon>Bacillati</taxon>
        <taxon>Actinomycetota</taxon>
        <taxon>Actinomycetes</taxon>
        <taxon>Pseudonocardiales</taxon>
        <taxon>Pseudonocardiaceae</taxon>
        <taxon>Actinokineospora</taxon>
    </lineage>
</organism>
<feature type="chain" id="PRO_5039553403" description="Small secreted protein" evidence="1">
    <location>
        <begin position="25"/>
        <end position="192"/>
    </location>
</feature>
<keyword evidence="1" id="KW-0732">Signal</keyword>
<dbReference type="RefSeq" id="WP_075977939.1">
    <property type="nucleotide sequence ID" value="NZ_MKQR01000028.1"/>
</dbReference>
<evidence type="ECO:0008006" key="4">
    <source>
        <dbReference type="Google" id="ProtNLM"/>
    </source>
</evidence>
<protein>
    <recommendedName>
        <fullName evidence="4">Small secreted protein</fullName>
    </recommendedName>
</protein>
<reference evidence="2 3" key="1">
    <citation type="submission" date="2016-10" db="EMBL/GenBank/DDBJ databases">
        <title>The Draft Genome Sequence of Actinokineospora bangkokensis 44EHWT reveals the biosynthetic pathway of antifungal compounds Thailandins with unusual extender unit butylmalonyl-CoA.</title>
        <authorList>
            <person name="Greule A."/>
            <person name="Intra B."/>
            <person name="Flemming S."/>
            <person name="Rommel M.G."/>
            <person name="Panbangred W."/>
            <person name="Bechthold A."/>
        </authorList>
    </citation>
    <scope>NUCLEOTIDE SEQUENCE [LARGE SCALE GENOMIC DNA]</scope>
    <source>
        <strain evidence="2 3">44EHW</strain>
    </source>
</reference>
<feature type="signal peptide" evidence="1">
    <location>
        <begin position="1"/>
        <end position="24"/>
    </location>
</feature>
<evidence type="ECO:0000256" key="1">
    <source>
        <dbReference type="SAM" id="SignalP"/>
    </source>
</evidence>
<dbReference type="PROSITE" id="PS51257">
    <property type="entry name" value="PROKAR_LIPOPROTEIN"/>
    <property type="match status" value="1"/>
</dbReference>
<accession>A0A1Q9LCH2</accession>
<keyword evidence="3" id="KW-1185">Reference proteome</keyword>
<sequence>MTRRLVVAAAAALALAGCGSTSQGDGGAASTTAAASPVDAWAEKVCSGVADEFTELAKQPNIDPGDPAAAKAAMGEFLGKLDGAMRTIKAAFADAGAPPVANGDKLLADFGTRIDEITTTIGQARTELDATSTTDPAAFQQGFLKVAQQLQAVGTKQSPLEGLNGDADLAQALRSTPSCAAIGGGAGATPTS</sequence>
<gene>
    <name evidence="2" type="ORF">BJP25_01465</name>
</gene>
<dbReference type="EMBL" id="MKQR01000028">
    <property type="protein sequence ID" value="OLR89728.1"/>
    <property type="molecule type" value="Genomic_DNA"/>
</dbReference>
<dbReference type="Proteomes" id="UP000186040">
    <property type="component" value="Unassembled WGS sequence"/>
</dbReference>
<evidence type="ECO:0000313" key="3">
    <source>
        <dbReference type="Proteomes" id="UP000186040"/>
    </source>
</evidence>
<dbReference type="STRING" id="1193682.BJP25_01465"/>